<protein>
    <recommendedName>
        <fullName evidence="4">Methyltransferase type 11 domain-containing protein</fullName>
    </recommendedName>
</protein>
<dbReference type="Gene3D" id="3.40.50.150">
    <property type="entry name" value="Vaccinia Virus protein VP39"/>
    <property type="match status" value="1"/>
</dbReference>
<keyword evidence="6" id="KW-1185">Reference proteome</keyword>
<accession>A0ABQ7C1V4</accession>
<keyword evidence="2" id="KW-0489">Methyltransferase</keyword>
<proteinExistence type="inferred from homology"/>
<reference evidence="5 6" key="1">
    <citation type="journal article" date="2020" name="BMC Genomics">
        <title>Intraspecific diversification of the crop wild relative Brassica cretica Lam. using demographic model selection.</title>
        <authorList>
            <person name="Kioukis A."/>
            <person name="Michalopoulou V.A."/>
            <person name="Briers L."/>
            <person name="Pirintsos S."/>
            <person name="Studholme D.J."/>
            <person name="Pavlidis P."/>
            <person name="Sarris P.F."/>
        </authorList>
    </citation>
    <scope>NUCLEOTIDE SEQUENCE [LARGE SCALE GENOMIC DNA]</scope>
    <source>
        <strain evidence="6">cv. PFS-1207/04</strain>
    </source>
</reference>
<dbReference type="PANTHER" id="PTHR12176:SF79">
    <property type="entry name" value="METHYLTRANSFERASE TYPE 11 DOMAIN-CONTAINING PROTEIN"/>
    <property type="match status" value="1"/>
</dbReference>
<organism evidence="5 6">
    <name type="scientific">Brassica cretica</name>
    <name type="common">Mustard</name>
    <dbReference type="NCBI Taxonomy" id="69181"/>
    <lineage>
        <taxon>Eukaryota</taxon>
        <taxon>Viridiplantae</taxon>
        <taxon>Streptophyta</taxon>
        <taxon>Embryophyta</taxon>
        <taxon>Tracheophyta</taxon>
        <taxon>Spermatophyta</taxon>
        <taxon>Magnoliopsida</taxon>
        <taxon>eudicotyledons</taxon>
        <taxon>Gunneridae</taxon>
        <taxon>Pentapetalae</taxon>
        <taxon>rosids</taxon>
        <taxon>malvids</taxon>
        <taxon>Brassicales</taxon>
        <taxon>Brassicaceae</taxon>
        <taxon>Brassiceae</taxon>
        <taxon>Brassica</taxon>
    </lineage>
</organism>
<dbReference type="Pfam" id="PF08241">
    <property type="entry name" value="Methyltransf_11"/>
    <property type="match status" value="1"/>
</dbReference>
<dbReference type="InterPro" id="IPR051419">
    <property type="entry name" value="Lys/N-term_MeTrsfase_sf"/>
</dbReference>
<name>A0ABQ7C1V4_BRACR</name>
<dbReference type="InterPro" id="IPR029063">
    <property type="entry name" value="SAM-dependent_MTases_sf"/>
</dbReference>
<evidence type="ECO:0000313" key="5">
    <source>
        <dbReference type="EMBL" id="KAF3545655.1"/>
    </source>
</evidence>
<dbReference type="EMBL" id="QGKV02000832">
    <property type="protein sequence ID" value="KAF3545655.1"/>
    <property type="molecule type" value="Genomic_DNA"/>
</dbReference>
<comment type="caution">
    <text evidence="5">The sequence shown here is derived from an EMBL/GenBank/DDBJ whole genome shotgun (WGS) entry which is preliminary data.</text>
</comment>
<sequence length="217" mass="24495">MATETSTQSYSEKWYWDDRYTNESDPFDWYQNYPSLSPLINLYVPHRTHRALVIGCGNSAFSEGMVDDGYGDVVNIDISSVVIDAMNKKYSDRPQLKCASLSVTIIQFEEKVVLFIFSLGISGSVLVWRRMSGVLFQYRTYRGVDDWLLTLGPCRFFFGGGRRLSYLSEVLGRCDGFFFVFGDLIVGGGGSVDVVKFPVVFGGQMIRFVQHVKLMSG</sequence>
<evidence type="ECO:0000256" key="3">
    <source>
        <dbReference type="ARBA" id="ARBA00022679"/>
    </source>
</evidence>
<dbReference type="PANTHER" id="PTHR12176">
    <property type="entry name" value="SAM-DEPENDENT METHYLTRANSFERASE SUPERFAMILY PROTEIN"/>
    <property type="match status" value="1"/>
</dbReference>
<dbReference type="Proteomes" id="UP000266723">
    <property type="component" value="Unassembled WGS sequence"/>
</dbReference>
<dbReference type="SUPFAM" id="SSF53335">
    <property type="entry name" value="S-adenosyl-L-methionine-dependent methyltransferases"/>
    <property type="match status" value="1"/>
</dbReference>
<comment type="similarity">
    <text evidence="1">Belongs to the methyltransferase superfamily.</text>
</comment>
<evidence type="ECO:0000256" key="2">
    <source>
        <dbReference type="ARBA" id="ARBA00022603"/>
    </source>
</evidence>
<keyword evidence="3" id="KW-0808">Transferase</keyword>
<evidence type="ECO:0000313" key="6">
    <source>
        <dbReference type="Proteomes" id="UP000266723"/>
    </source>
</evidence>
<gene>
    <name evidence="5" type="ORF">DY000_02004437</name>
</gene>
<feature type="domain" description="Methyltransferase type 11" evidence="4">
    <location>
        <begin position="53"/>
        <end position="118"/>
    </location>
</feature>
<evidence type="ECO:0000256" key="1">
    <source>
        <dbReference type="ARBA" id="ARBA00008361"/>
    </source>
</evidence>
<dbReference type="InterPro" id="IPR013216">
    <property type="entry name" value="Methyltransf_11"/>
</dbReference>
<evidence type="ECO:0000259" key="4">
    <source>
        <dbReference type="Pfam" id="PF08241"/>
    </source>
</evidence>